<dbReference type="EMBL" id="CP014675">
    <property type="protein sequence ID" value="AOX18428.1"/>
    <property type="molecule type" value="Genomic_DNA"/>
</dbReference>
<dbReference type="PANTHER" id="PTHR46797">
    <property type="entry name" value="HTH-TYPE TRANSCRIPTIONAL REGULATOR"/>
    <property type="match status" value="1"/>
</dbReference>
<dbReference type="AlphaFoldDB" id="A0A1D8UXJ5"/>
<keyword evidence="1" id="KW-0238">DNA-binding</keyword>
<dbReference type="KEGG" id="kba:A0U89_14005"/>
<protein>
    <submittedName>
        <fullName evidence="2">Uncharacterized protein</fullName>
    </submittedName>
</protein>
<dbReference type="Gene3D" id="1.10.260.40">
    <property type="entry name" value="lambda repressor-like DNA-binding domains"/>
    <property type="match status" value="2"/>
</dbReference>
<dbReference type="RefSeq" id="WP_070403910.1">
    <property type="nucleotide sequence ID" value="NZ_BJVW01000050.1"/>
</dbReference>
<accession>A0A1D8UXJ5</accession>
<dbReference type="Pfam" id="PF13560">
    <property type="entry name" value="HTH_31"/>
    <property type="match status" value="1"/>
</dbReference>
<gene>
    <name evidence="2" type="ORF">A0U89_14005</name>
</gene>
<dbReference type="SUPFAM" id="SSF47413">
    <property type="entry name" value="lambda repressor-like DNA-binding domains"/>
    <property type="match status" value="2"/>
</dbReference>
<dbReference type="SMART" id="SM00530">
    <property type="entry name" value="HTH_XRE"/>
    <property type="match status" value="2"/>
</dbReference>
<dbReference type="Pfam" id="PF01381">
    <property type="entry name" value="HTH_3"/>
    <property type="match status" value="1"/>
</dbReference>
<dbReference type="Proteomes" id="UP000179145">
    <property type="component" value="Plasmid pKB14400_1"/>
</dbReference>
<dbReference type="GO" id="GO:0005829">
    <property type="term" value="C:cytosol"/>
    <property type="evidence" value="ECO:0007669"/>
    <property type="project" value="TreeGrafter"/>
</dbReference>
<dbReference type="InterPro" id="IPR010982">
    <property type="entry name" value="Lambda_DNA-bd_dom_sf"/>
</dbReference>
<keyword evidence="2" id="KW-0614">Plasmid</keyword>
<evidence type="ECO:0000313" key="3">
    <source>
        <dbReference type="Proteomes" id="UP000179145"/>
    </source>
</evidence>
<name>A0A1D8UXJ5_9PROT</name>
<geneLocation type="plasmid" evidence="3">
    <name>pkb14400_1</name>
</geneLocation>
<dbReference type="PROSITE" id="PS50943">
    <property type="entry name" value="HTH_CROC1"/>
    <property type="match status" value="2"/>
</dbReference>
<proteinExistence type="predicted"/>
<dbReference type="InterPro" id="IPR001387">
    <property type="entry name" value="Cro/C1-type_HTH"/>
</dbReference>
<dbReference type="GO" id="GO:0003677">
    <property type="term" value="F:DNA binding"/>
    <property type="evidence" value="ECO:0007669"/>
    <property type="project" value="UniProtKB-KW"/>
</dbReference>
<reference evidence="2 3" key="1">
    <citation type="journal article" date="2016" name="Microb. Cell Fact.">
        <title>Dissection of exopolysaccharide biosynthesis in Kozakia baliensis.</title>
        <authorList>
            <person name="Brandt J.U."/>
            <person name="Jakob F."/>
            <person name="Behr J."/>
            <person name="Geissler A.J."/>
            <person name="Vogel R.F."/>
        </authorList>
    </citation>
    <scope>NUCLEOTIDE SEQUENCE [LARGE SCALE GENOMIC DNA]</scope>
    <source>
        <strain evidence="2 3">DSM 14400</strain>
        <plasmid evidence="3">Plasmid pkb14400_1</plasmid>
    </source>
</reference>
<keyword evidence="3" id="KW-1185">Reference proteome</keyword>
<dbReference type="PANTHER" id="PTHR46797:SF1">
    <property type="entry name" value="METHYLPHOSPHONATE SYNTHASE"/>
    <property type="match status" value="1"/>
</dbReference>
<sequence>MKKVAVEQACKKLFVDDALYTKLGAVFRERRQFLNLTVAKAVRLTGIKISTLKNVEKGVPFSVSSVLMLLDAYGLDAEQLLPPHGGPIEPLPEPIPAIAEQKMVRIADGLTAAAEHLKSLAVILENISLVADGQPEIAEPFIPGERKNNIIINDTLASTQVFGRRVQSLRIARGIPIHHLGANSTIGEGAIISIEAGIRNPSLLTAYEIAEALKVECAFLFSNSREAHLNHLALQLRAASLTASRHREQIGDLFVACEHIHDVIMGTRAS</sequence>
<dbReference type="CDD" id="cd00093">
    <property type="entry name" value="HTH_XRE"/>
    <property type="match status" value="2"/>
</dbReference>
<evidence type="ECO:0000313" key="2">
    <source>
        <dbReference type="EMBL" id="AOX18428.1"/>
    </source>
</evidence>
<organism evidence="2 3">
    <name type="scientific">Kozakia baliensis</name>
    <dbReference type="NCBI Taxonomy" id="153496"/>
    <lineage>
        <taxon>Bacteria</taxon>
        <taxon>Pseudomonadati</taxon>
        <taxon>Pseudomonadota</taxon>
        <taxon>Alphaproteobacteria</taxon>
        <taxon>Acetobacterales</taxon>
        <taxon>Acetobacteraceae</taxon>
        <taxon>Kozakia</taxon>
    </lineage>
</organism>
<dbReference type="GO" id="GO:0003700">
    <property type="term" value="F:DNA-binding transcription factor activity"/>
    <property type="evidence" value="ECO:0007669"/>
    <property type="project" value="TreeGrafter"/>
</dbReference>
<dbReference type="InterPro" id="IPR050807">
    <property type="entry name" value="TransReg_Diox_bact_type"/>
</dbReference>
<evidence type="ECO:0000256" key="1">
    <source>
        <dbReference type="ARBA" id="ARBA00023125"/>
    </source>
</evidence>